<dbReference type="SMART" id="SM00360">
    <property type="entry name" value="RRM"/>
    <property type="match status" value="1"/>
</dbReference>
<feature type="region of interest" description="Disordered" evidence="2">
    <location>
        <begin position="335"/>
        <end position="381"/>
    </location>
</feature>
<dbReference type="Pfam" id="PF00076">
    <property type="entry name" value="RRM_1"/>
    <property type="match status" value="1"/>
</dbReference>
<dbReference type="InterPro" id="IPR012677">
    <property type="entry name" value="Nucleotide-bd_a/b_plait_sf"/>
</dbReference>
<dbReference type="PANTHER" id="PTHR34427:SF5">
    <property type="entry name" value="DUF4283 DOMAIN-CONTAINING PROTEIN"/>
    <property type="match status" value="1"/>
</dbReference>
<evidence type="ECO:0000259" key="3">
    <source>
        <dbReference type="PROSITE" id="PS50102"/>
    </source>
</evidence>
<feature type="compositionally biased region" description="Basic residues" evidence="2">
    <location>
        <begin position="454"/>
        <end position="464"/>
    </location>
</feature>
<dbReference type="Gramene" id="mRNA:HanXRQr2_Chr16g0724321">
    <property type="protein sequence ID" value="mRNA:HanXRQr2_Chr16g0724321"/>
    <property type="gene ID" value="HanXRQr2_Chr16g0724321"/>
</dbReference>
<evidence type="ECO:0000313" key="5">
    <source>
        <dbReference type="Proteomes" id="UP000215914"/>
    </source>
</evidence>
<keyword evidence="5" id="KW-1185">Reference proteome</keyword>
<keyword evidence="1" id="KW-0694">RNA-binding</keyword>
<dbReference type="PANTHER" id="PTHR34427">
    <property type="entry name" value="DUF4283 DOMAIN PROTEIN"/>
    <property type="match status" value="1"/>
</dbReference>
<dbReference type="Gene3D" id="3.30.70.330">
    <property type="match status" value="1"/>
</dbReference>
<dbReference type="AlphaFoldDB" id="A0A9K3DMG0"/>
<organism evidence="4 5">
    <name type="scientific">Helianthus annuus</name>
    <name type="common">Common sunflower</name>
    <dbReference type="NCBI Taxonomy" id="4232"/>
    <lineage>
        <taxon>Eukaryota</taxon>
        <taxon>Viridiplantae</taxon>
        <taxon>Streptophyta</taxon>
        <taxon>Embryophyta</taxon>
        <taxon>Tracheophyta</taxon>
        <taxon>Spermatophyta</taxon>
        <taxon>Magnoliopsida</taxon>
        <taxon>eudicotyledons</taxon>
        <taxon>Gunneridae</taxon>
        <taxon>Pentapetalae</taxon>
        <taxon>asterids</taxon>
        <taxon>campanulids</taxon>
        <taxon>Asterales</taxon>
        <taxon>Asteraceae</taxon>
        <taxon>Asteroideae</taxon>
        <taxon>Heliantheae alliance</taxon>
        <taxon>Heliantheae</taxon>
        <taxon>Helianthus</taxon>
    </lineage>
</organism>
<accession>A0A9K3DMG0</accession>
<evidence type="ECO:0000313" key="4">
    <source>
        <dbReference type="EMBL" id="KAF5757995.1"/>
    </source>
</evidence>
<dbReference type="GO" id="GO:0003723">
    <property type="term" value="F:RNA binding"/>
    <property type="evidence" value="ECO:0007669"/>
    <property type="project" value="UniProtKB-UniRule"/>
</dbReference>
<protein>
    <submittedName>
        <fullName evidence="4">RNA recognition motif domain, nucleotide-binding alpha-beta plait domain superfamily</fullName>
    </submittedName>
</protein>
<dbReference type="EMBL" id="MNCJ02000331">
    <property type="protein sequence ID" value="KAF5757995.1"/>
    <property type="molecule type" value="Genomic_DNA"/>
</dbReference>
<reference evidence="4" key="2">
    <citation type="submission" date="2020-06" db="EMBL/GenBank/DDBJ databases">
        <title>Helianthus annuus Genome sequencing and assembly Release 2.</title>
        <authorList>
            <person name="Gouzy J."/>
            <person name="Langlade N."/>
            <person name="Munos S."/>
        </authorList>
    </citation>
    <scope>NUCLEOTIDE SEQUENCE</scope>
    <source>
        <tissue evidence="4">Leaves</tissue>
    </source>
</reference>
<gene>
    <name evidence="4" type="ORF">HanXRQr2_Chr16g0724321</name>
</gene>
<reference evidence="4" key="1">
    <citation type="journal article" date="2017" name="Nature">
        <title>The sunflower genome provides insights into oil metabolism, flowering and Asterid evolution.</title>
        <authorList>
            <person name="Badouin H."/>
            <person name="Gouzy J."/>
            <person name="Grassa C.J."/>
            <person name="Murat F."/>
            <person name="Staton S.E."/>
            <person name="Cottret L."/>
            <person name="Lelandais-Briere C."/>
            <person name="Owens G.L."/>
            <person name="Carrere S."/>
            <person name="Mayjonade B."/>
            <person name="Legrand L."/>
            <person name="Gill N."/>
            <person name="Kane N.C."/>
            <person name="Bowers J.E."/>
            <person name="Hubner S."/>
            <person name="Bellec A."/>
            <person name="Berard A."/>
            <person name="Berges H."/>
            <person name="Blanchet N."/>
            <person name="Boniface M.C."/>
            <person name="Brunel D."/>
            <person name="Catrice O."/>
            <person name="Chaidir N."/>
            <person name="Claudel C."/>
            <person name="Donnadieu C."/>
            <person name="Faraut T."/>
            <person name="Fievet G."/>
            <person name="Helmstetter N."/>
            <person name="King M."/>
            <person name="Knapp S.J."/>
            <person name="Lai Z."/>
            <person name="Le Paslier M.C."/>
            <person name="Lippi Y."/>
            <person name="Lorenzon L."/>
            <person name="Mandel J.R."/>
            <person name="Marage G."/>
            <person name="Marchand G."/>
            <person name="Marquand E."/>
            <person name="Bret-Mestries E."/>
            <person name="Morien E."/>
            <person name="Nambeesan S."/>
            <person name="Nguyen T."/>
            <person name="Pegot-Espagnet P."/>
            <person name="Pouilly N."/>
            <person name="Raftis F."/>
            <person name="Sallet E."/>
            <person name="Schiex T."/>
            <person name="Thomas J."/>
            <person name="Vandecasteele C."/>
            <person name="Vares D."/>
            <person name="Vear F."/>
            <person name="Vautrin S."/>
            <person name="Crespi M."/>
            <person name="Mangin B."/>
            <person name="Burke J.M."/>
            <person name="Salse J."/>
            <person name="Munos S."/>
            <person name="Vincourt P."/>
            <person name="Rieseberg L.H."/>
            <person name="Langlade N.B."/>
        </authorList>
    </citation>
    <scope>NUCLEOTIDE SEQUENCE</scope>
    <source>
        <tissue evidence="4">Leaves</tissue>
    </source>
</reference>
<dbReference type="SUPFAM" id="SSF54928">
    <property type="entry name" value="RNA-binding domain, RBD"/>
    <property type="match status" value="1"/>
</dbReference>
<proteinExistence type="predicted"/>
<comment type="caution">
    <text evidence="4">The sequence shown here is derived from an EMBL/GenBank/DDBJ whole genome shotgun (WGS) entry which is preliminary data.</text>
</comment>
<feature type="compositionally biased region" description="Acidic residues" evidence="2">
    <location>
        <begin position="561"/>
        <end position="570"/>
    </location>
</feature>
<dbReference type="InterPro" id="IPR000504">
    <property type="entry name" value="RRM_dom"/>
</dbReference>
<sequence>MAGRGDISKFFVSNLPEGCTPWELRCSVEGLGNVAGTFVAKKRDKSGSRFGFISFRGVSDMLDMVKKIRGIRMGDCKLKANVARFAVENKGLSSQPKPAQQAPISVGPPLVNRNFNVRDCRSYRDVVGVSKAGGGAAGLNEGGSSTLVKSIVVPDSTGAFKDVFGFAVVGRTVDLETLVDFDRLMRIAKIAFTRIQYLGGLSILVSFSCQEEALAFIDSKSVWGPWFTKLEVWNGQTLSFERVAWLKLTGIPLHLMETEILVMIGEVFGKILHVPKFLEEDHNLAVVRVGVLSGGANRINEDVSLKWKNRSFRIWVEEELDDWVPDCLGVPFSLSSENSHSSSAQPEEVAPVSGAGGSEKSREEDEGVGVAQEPVGGEVDPHATDTCMREEREKLGCNNDSNYEEGQPRFSQGTPVVSVNACPNVEHLEGMGPATFGDFNFLMGKGDKGALRKGGLKPKSRMSKAHTVSGFSPVESRPKKRSRWDLEGPAPGFGFVGFTDSSNLGGTAMNSTSTPEVEVTNLSPRVEHVFSGVNGVVTAEEIPMGPANQTPGQSVQGSQQQEEEVEKTVY</sequence>
<feature type="domain" description="RRM" evidence="3">
    <location>
        <begin position="8"/>
        <end position="85"/>
    </location>
</feature>
<feature type="region of interest" description="Disordered" evidence="2">
    <location>
        <begin position="452"/>
        <end position="483"/>
    </location>
</feature>
<feature type="region of interest" description="Disordered" evidence="2">
    <location>
        <begin position="540"/>
        <end position="570"/>
    </location>
</feature>
<dbReference type="PROSITE" id="PS50102">
    <property type="entry name" value="RRM"/>
    <property type="match status" value="1"/>
</dbReference>
<dbReference type="CDD" id="cd00590">
    <property type="entry name" value="RRM_SF"/>
    <property type="match status" value="1"/>
</dbReference>
<evidence type="ECO:0000256" key="2">
    <source>
        <dbReference type="SAM" id="MobiDB-lite"/>
    </source>
</evidence>
<dbReference type="Proteomes" id="UP000215914">
    <property type="component" value="Unassembled WGS sequence"/>
</dbReference>
<dbReference type="InterPro" id="IPR035979">
    <property type="entry name" value="RBD_domain_sf"/>
</dbReference>
<name>A0A9K3DMG0_HELAN</name>
<evidence type="ECO:0000256" key="1">
    <source>
        <dbReference type="PROSITE-ProRule" id="PRU00176"/>
    </source>
</evidence>